<evidence type="ECO:0000256" key="1">
    <source>
        <dbReference type="ARBA" id="ARBA00000085"/>
    </source>
</evidence>
<dbReference type="CDD" id="cd00130">
    <property type="entry name" value="PAS"/>
    <property type="match status" value="1"/>
</dbReference>
<evidence type="ECO:0000256" key="6">
    <source>
        <dbReference type="ARBA" id="ARBA00023012"/>
    </source>
</evidence>
<dbReference type="InterPro" id="IPR035965">
    <property type="entry name" value="PAS-like_dom_sf"/>
</dbReference>
<dbReference type="SMART" id="SM00388">
    <property type="entry name" value="HisKA"/>
    <property type="match status" value="1"/>
</dbReference>
<proteinExistence type="predicted"/>
<keyword evidence="4" id="KW-0808">Transferase</keyword>
<dbReference type="SMART" id="SM00091">
    <property type="entry name" value="PAS"/>
    <property type="match status" value="1"/>
</dbReference>
<dbReference type="CDD" id="cd00075">
    <property type="entry name" value="HATPase"/>
    <property type="match status" value="1"/>
</dbReference>
<dbReference type="PANTHER" id="PTHR43711">
    <property type="entry name" value="TWO-COMPONENT HISTIDINE KINASE"/>
    <property type="match status" value="1"/>
</dbReference>
<dbReference type="GO" id="GO:0016301">
    <property type="term" value="F:kinase activity"/>
    <property type="evidence" value="ECO:0007669"/>
    <property type="project" value="UniProtKB-KW"/>
</dbReference>
<evidence type="ECO:0000259" key="7">
    <source>
        <dbReference type="PROSITE" id="PS50109"/>
    </source>
</evidence>
<dbReference type="InterPro" id="IPR036890">
    <property type="entry name" value="HATPase_C_sf"/>
</dbReference>
<feature type="domain" description="PAC" evidence="9">
    <location>
        <begin position="93"/>
        <end position="145"/>
    </location>
</feature>
<dbReference type="EC" id="2.7.13.3" evidence="2"/>
<keyword evidence="5 10" id="KW-0418">Kinase</keyword>
<dbReference type="InterPro" id="IPR000700">
    <property type="entry name" value="PAS-assoc_C"/>
</dbReference>
<evidence type="ECO:0000313" key="11">
    <source>
        <dbReference type="Proteomes" id="UP001634747"/>
    </source>
</evidence>
<dbReference type="InterPro" id="IPR004358">
    <property type="entry name" value="Sig_transdc_His_kin-like_C"/>
</dbReference>
<keyword evidence="11" id="KW-1185">Reference proteome</keyword>
<dbReference type="InterPro" id="IPR036097">
    <property type="entry name" value="HisK_dim/P_sf"/>
</dbReference>
<dbReference type="Gene3D" id="3.30.565.10">
    <property type="entry name" value="Histidine kinase-like ATPase, C-terminal domain"/>
    <property type="match status" value="1"/>
</dbReference>
<protein>
    <recommendedName>
        <fullName evidence="2">histidine kinase</fullName>
        <ecNumber evidence="2">2.7.13.3</ecNumber>
    </recommendedName>
</protein>
<keyword evidence="6" id="KW-0902">Two-component regulatory system</keyword>
<sequence>MQIQYRDPSLPERRRSTDTWAYHFAAIIQSAEIAIVSKDLDGIVTSWNPAAEQIFGYTAQEMIGQSIRRVFPPDRLWEEDLILSKVRNGQHVHHYESQRVTKSGMAITVALTISPISDASGKIIGASKIARDVSEEREFRRAVERAKDQFISNVSHELRTPLTSIKAALKLLEMGGSRNDDPRSAALFRIANDNAERLLRLVDDLLDFQRLEAKTTIDLRTCRITEVVRPAVESVSALGELRSVELLCDMAEVSDDTAVMADPTRLQQVLLNLLANALKHSPRESKIQIKVAPEGNDLSIRVIDEGSGIPEDQLERIFERFEQVDKTDARHEGGVGLGLAISRNIVEQHGGRIWAERNDAKKPGAPGSTFTLILPCAAVL</sequence>
<accession>A0ABW9KGZ2</accession>
<dbReference type="Pfam" id="PF00989">
    <property type="entry name" value="PAS"/>
    <property type="match status" value="1"/>
</dbReference>
<dbReference type="InterPro" id="IPR013767">
    <property type="entry name" value="PAS_fold"/>
</dbReference>
<feature type="domain" description="PAS" evidence="8">
    <location>
        <begin position="24"/>
        <end position="74"/>
    </location>
</feature>
<name>A0ABW9KGZ2_9BACT</name>
<dbReference type="InterPro" id="IPR000014">
    <property type="entry name" value="PAS"/>
</dbReference>
<evidence type="ECO:0000313" key="10">
    <source>
        <dbReference type="EMBL" id="MFN2975031.1"/>
    </source>
</evidence>
<dbReference type="SUPFAM" id="SSF55785">
    <property type="entry name" value="PYP-like sensor domain (PAS domain)"/>
    <property type="match status" value="1"/>
</dbReference>
<gene>
    <name evidence="10" type="ORF">ACK2TP_04585</name>
</gene>
<dbReference type="Gene3D" id="1.10.287.130">
    <property type="match status" value="1"/>
</dbReference>
<dbReference type="SUPFAM" id="SSF47384">
    <property type="entry name" value="Homodimeric domain of signal transducing histidine kinase"/>
    <property type="match status" value="1"/>
</dbReference>
<dbReference type="PROSITE" id="PS50112">
    <property type="entry name" value="PAS"/>
    <property type="match status" value="1"/>
</dbReference>
<dbReference type="Gene3D" id="3.30.450.20">
    <property type="entry name" value="PAS domain"/>
    <property type="match status" value="1"/>
</dbReference>
<evidence type="ECO:0000256" key="3">
    <source>
        <dbReference type="ARBA" id="ARBA00022553"/>
    </source>
</evidence>
<evidence type="ECO:0000259" key="8">
    <source>
        <dbReference type="PROSITE" id="PS50112"/>
    </source>
</evidence>
<dbReference type="SMART" id="SM00387">
    <property type="entry name" value="HATPase_c"/>
    <property type="match status" value="1"/>
</dbReference>
<evidence type="ECO:0000256" key="2">
    <source>
        <dbReference type="ARBA" id="ARBA00012438"/>
    </source>
</evidence>
<dbReference type="PROSITE" id="PS50109">
    <property type="entry name" value="HIS_KIN"/>
    <property type="match status" value="1"/>
</dbReference>
<dbReference type="InterPro" id="IPR050736">
    <property type="entry name" value="Sensor_HK_Regulatory"/>
</dbReference>
<dbReference type="NCBIfam" id="TIGR00229">
    <property type="entry name" value="sensory_box"/>
    <property type="match status" value="1"/>
</dbReference>
<dbReference type="InterPro" id="IPR003661">
    <property type="entry name" value="HisK_dim/P_dom"/>
</dbReference>
<dbReference type="InterPro" id="IPR005467">
    <property type="entry name" value="His_kinase_dom"/>
</dbReference>
<dbReference type="CDD" id="cd00082">
    <property type="entry name" value="HisKA"/>
    <property type="match status" value="1"/>
</dbReference>
<organism evidence="10 11">
    <name type="scientific">Terriglobus aquaticus</name>
    <dbReference type="NCBI Taxonomy" id="940139"/>
    <lineage>
        <taxon>Bacteria</taxon>
        <taxon>Pseudomonadati</taxon>
        <taxon>Acidobacteriota</taxon>
        <taxon>Terriglobia</taxon>
        <taxon>Terriglobales</taxon>
        <taxon>Acidobacteriaceae</taxon>
        <taxon>Terriglobus</taxon>
    </lineage>
</organism>
<feature type="domain" description="Histidine kinase" evidence="7">
    <location>
        <begin position="153"/>
        <end position="378"/>
    </location>
</feature>
<evidence type="ECO:0000256" key="4">
    <source>
        <dbReference type="ARBA" id="ARBA00022679"/>
    </source>
</evidence>
<dbReference type="EMBL" id="JBJYXY010000001">
    <property type="protein sequence ID" value="MFN2975031.1"/>
    <property type="molecule type" value="Genomic_DNA"/>
</dbReference>
<reference evidence="10 11" key="1">
    <citation type="submission" date="2024-12" db="EMBL/GenBank/DDBJ databases">
        <authorList>
            <person name="Lee Y."/>
        </authorList>
    </citation>
    <scope>NUCLEOTIDE SEQUENCE [LARGE SCALE GENOMIC DNA]</scope>
    <source>
        <strain evidence="10 11">03SUJ4</strain>
    </source>
</reference>
<evidence type="ECO:0000259" key="9">
    <source>
        <dbReference type="PROSITE" id="PS50113"/>
    </source>
</evidence>
<dbReference type="Pfam" id="PF02518">
    <property type="entry name" value="HATPase_c"/>
    <property type="match status" value="1"/>
</dbReference>
<dbReference type="RefSeq" id="WP_263413430.1">
    <property type="nucleotide sequence ID" value="NZ_BAABBH010000001.1"/>
</dbReference>
<dbReference type="PROSITE" id="PS50113">
    <property type="entry name" value="PAC"/>
    <property type="match status" value="1"/>
</dbReference>
<dbReference type="InterPro" id="IPR003594">
    <property type="entry name" value="HATPase_dom"/>
</dbReference>
<comment type="catalytic activity">
    <reaction evidence="1">
        <text>ATP + protein L-histidine = ADP + protein N-phospho-L-histidine.</text>
        <dbReference type="EC" id="2.7.13.3"/>
    </reaction>
</comment>
<dbReference type="PRINTS" id="PR00344">
    <property type="entry name" value="BCTRLSENSOR"/>
</dbReference>
<comment type="caution">
    <text evidence="10">The sequence shown here is derived from an EMBL/GenBank/DDBJ whole genome shotgun (WGS) entry which is preliminary data.</text>
</comment>
<evidence type="ECO:0000256" key="5">
    <source>
        <dbReference type="ARBA" id="ARBA00022777"/>
    </source>
</evidence>
<dbReference type="SUPFAM" id="SSF55874">
    <property type="entry name" value="ATPase domain of HSP90 chaperone/DNA topoisomerase II/histidine kinase"/>
    <property type="match status" value="1"/>
</dbReference>
<dbReference type="Proteomes" id="UP001634747">
    <property type="component" value="Unassembled WGS sequence"/>
</dbReference>
<keyword evidence="3" id="KW-0597">Phosphoprotein</keyword>
<dbReference type="PANTHER" id="PTHR43711:SF1">
    <property type="entry name" value="HISTIDINE KINASE 1"/>
    <property type="match status" value="1"/>
</dbReference>
<dbReference type="Pfam" id="PF00512">
    <property type="entry name" value="HisKA"/>
    <property type="match status" value="1"/>
</dbReference>